<reference evidence="4" key="1">
    <citation type="submission" date="2020-11" db="EMBL/GenBank/DDBJ databases">
        <authorList>
            <person name="Tran Van P."/>
        </authorList>
    </citation>
    <scope>NUCLEOTIDE SEQUENCE</scope>
</reference>
<dbReference type="Pfam" id="PF18265">
    <property type="entry name" value="Nas2_N"/>
    <property type="match status" value="1"/>
</dbReference>
<evidence type="ECO:0000313" key="4">
    <source>
        <dbReference type="EMBL" id="CAD7202423.1"/>
    </source>
</evidence>
<dbReference type="PANTHER" id="PTHR12651">
    <property type="entry name" value="26S PROTEASOME NON-ATPASE REGULATORY SUBUNIT 9"/>
    <property type="match status" value="1"/>
</dbReference>
<dbReference type="GO" id="GO:0005634">
    <property type="term" value="C:nucleus"/>
    <property type="evidence" value="ECO:0007669"/>
    <property type="project" value="TreeGrafter"/>
</dbReference>
<comment type="similarity">
    <text evidence="1">Belongs to the proteasome subunit p27 family.</text>
</comment>
<accession>A0A7R8VR15</accession>
<keyword evidence="2" id="KW-0143">Chaperone</keyword>
<dbReference type="SUPFAM" id="SSF50156">
    <property type="entry name" value="PDZ domain-like"/>
    <property type="match status" value="1"/>
</dbReference>
<dbReference type="Gene3D" id="6.10.140.1710">
    <property type="match status" value="1"/>
</dbReference>
<organism evidence="4">
    <name type="scientific">Timema douglasi</name>
    <name type="common">Walking stick</name>
    <dbReference type="NCBI Taxonomy" id="61478"/>
    <lineage>
        <taxon>Eukaryota</taxon>
        <taxon>Metazoa</taxon>
        <taxon>Ecdysozoa</taxon>
        <taxon>Arthropoda</taxon>
        <taxon>Hexapoda</taxon>
        <taxon>Insecta</taxon>
        <taxon>Pterygota</taxon>
        <taxon>Neoptera</taxon>
        <taxon>Polyneoptera</taxon>
        <taxon>Phasmatodea</taxon>
        <taxon>Timematodea</taxon>
        <taxon>Timematoidea</taxon>
        <taxon>Timematidae</taxon>
        <taxon>Timema</taxon>
    </lineage>
</organism>
<name>A0A7R8VR15_TIMDO</name>
<dbReference type="PANTHER" id="PTHR12651:SF1">
    <property type="entry name" value="26S PROTEASOME NON-ATPASE REGULATORY SUBUNIT 9"/>
    <property type="match status" value="1"/>
</dbReference>
<feature type="domain" description="Nas2 N-terminal" evidence="3">
    <location>
        <begin position="3"/>
        <end position="36"/>
    </location>
</feature>
<dbReference type="InterPro" id="IPR036034">
    <property type="entry name" value="PDZ_sf"/>
</dbReference>
<sequence>MKNRVDMQESLVDSEGYPRQDIDVYQVRHARHKIIYFVFLTDMFTLHSDDRNIPEQEKQEISERPGILATTLREYSPVETNNLNNTAWLRNPMDCNNGHVSNLSEDQLVDLANIVVLKSVHRSLLNDHKAIMKEIEQGMFSVFSQMDTGSSTGNIDRTHTHTEPIARVSMVHPNSPAERAVSPSNANVRSGKHLICLIDVLNLGTLQQLREPLEPEVRGVGAHSSTVLGQFIKYQAMALLEAGDPIGIIADDLIIEFGSVNAGNFKTLQDIGTVTRYSVGKSVKLSINRENRFITLSLTPSPWSGQGLLGCTILPIERVER</sequence>
<dbReference type="InterPro" id="IPR035269">
    <property type="entry name" value="PSMD9"/>
</dbReference>
<proteinExistence type="inferred from homology"/>
<evidence type="ECO:0000256" key="2">
    <source>
        <dbReference type="ARBA" id="ARBA00023186"/>
    </source>
</evidence>
<gene>
    <name evidence="4" type="ORF">TDIB3V08_LOCUS8605</name>
</gene>
<dbReference type="EMBL" id="OA569352">
    <property type="protein sequence ID" value="CAD7202423.1"/>
    <property type="molecule type" value="Genomic_DNA"/>
</dbReference>
<dbReference type="InterPro" id="IPR040815">
    <property type="entry name" value="Nas2_N"/>
</dbReference>
<dbReference type="AlphaFoldDB" id="A0A7R8VR15"/>
<dbReference type="GO" id="GO:0070682">
    <property type="term" value="P:proteasome regulatory particle assembly"/>
    <property type="evidence" value="ECO:0007669"/>
    <property type="project" value="InterPro"/>
</dbReference>
<dbReference type="GO" id="GO:0005737">
    <property type="term" value="C:cytoplasm"/>
    <property type="evidence" value="ECO:0007669"/>
    <property type="project" value="TreeGrafter"/>
</dbReference>
<protein>
    <recommendedName>
        <fullName evidence="3">Nas2 N-terminal domain-containing protein</fullName>
    </recommendedName>
</protein>
<evidence type="ECO:0000256" key="1">
    <source>
        <dbReference type="ARBA" id="ARBA00005256"/>
    </source>
</evidence>
<dbReference type="Gene3D" id="2.30.42.10">
    <property type="match status" value="1"/>
</dbReference>
<evidence type="ECO:0000259" key="3">
    <source>
        <dbReference type="Pfam" id="PF18265"/>
    </source>
</evidence>
<dbReference type="FunFam" id="2.30.42.10:FF:000107">
    <property type="entry name" value="26S proteasome non-ATPase regulatory subunit 9"/>
    <property type="match status" value="1"/>
</dbReference>